<proteinExistence type="predicted"/>
<dbReference type="Proteomes" id="UP001281761">
    <property type="component" value="Unassembled WGS sequence"/>
</dbReference>
<feature type="compositionally biased region" description="Acidic residues" evidence="1">
    <location>
        <begin position="56"/>
        <end position="65"/>
    </location>
</feature>
<comment type="caution">
    <text evidence="2">The sequence shown here is derived from an EMBL/GenBank/DDBJ whole genome shotgun (WGS) entry which is preliminary data.</text>
</comment>
<feature type="region of interest" description="Disordered" evidence="1">
    <location>
        <begin position="55"/>
        <end position="95"/>
    </location>
</feature>
<evidence type="ECO:0000313" key="2">
    <source>
        <dbReference type="EMBL" id="KAK2951182.1"/>
    </source>
</evidence>
<feature type="compositionally biased region" description="Acidic residues" evidence="1">
    <location>
        <begin position="73"/>
        <end position="95"/>
    </location>
</feature>
<dbReference type="EMBL" id="JARBJD010000123">
    <property type="protein sequence ID" value="KAK2951182.1"/>
    <property type="molecule type" value="Genomic_DNA"/>
</dbReference>
<evidence type="ECO:0008006" key="4">
    <source>
        <dbReference type="Google" id="ProtNLM"/>
    </source>
</evidence>
<gene>
    <name evidence="2" type="ORF">BLNAU_13920</name>
</gene>
<sequence>MIEGVWSQLRRSLPPCGIGGDDINSYLPDFMRKKNTTITFTQLVHFFFNTTVSSDREDEMEETGLDEIPTIFSDDEEDSEEVGDGLDDSEYEGSI</sequence>
<evidence type="ECO:0000313" key="3">
    <source>
        <dbReference type="Proteomes" id="UP001281761"/>
    </source>
</evidence>
<reference evidence="2 3" key="1">
    <citation type="journal article" date="2022" name="bioRxiv">
        <title>Genomics of Preaxostyla Flagellates Illuminates Evolutionary Transitions and the Path Towards Mitochondrial Loss.</title>
        <authorList>
            <person name="Novak L.V.F."/>
            <person name="Treitli S.C."/>
            <person name="Pyrih J."/>
            <person name="Halakuc P."/>
            <person name="Pipaliya S.V."/>
            <person name="Vacek V."/>
            <person name="Brzon O."/>
            <person name="Soukal P."/>
            <person name="Eme L."/>
            <person name="Dacks J.B."/>
            <person name="Karnkowska A."/>
            <person name="Elias M."/>
            <person name="Hampl V."/>
        </authorList>
    </citation>
    <scope>NUCLEOTIDE SEQUENCE [LARGE SCALE GENOMIC DNA]</scope>
    <source>
        <strain evidence="2">NAU3</strain>
        <tissue evidence="2">Gut</tissue>
    </source>
</reference>
<protein>
    <recommendedName>
        <fullName evidence="4">Transposase</fullName>
    </recommendedName>
</protein>
<name>A0ABQ9XII4_9EUKA</name>
<organism evidence="2 3">
    <name type="scientific">Blattamonas nauphoetae</name>
    <dbReference type="NCBI Taxonomy" id="2049346"/>
    <lineage>
        <taxon>Eukaryota</taxon>
        <taxon>Metamonada</taxon>
        <taxon>Preaxostyla</taxon>
        <taxon>Oxymonadida</taxon>
        <taxon>Blattamonas</taxon>
    </lineage>
</organism>
<keyword evidence="3" id="KW-1185">Reference proteome</keyword>
<accession>A0ABQ9XII4</accession>
<evidence type="ECO:0000256" key="1">
    <source>
        <dbReference type="SAM" id="MobiDB-lite"/>
    </source>
</evidence>